<accession>G7IQP6</accession>
<keyword evidence="3" id="KW-1185">Reference proteome</keyword>
<sequence length="97" mass="11755">MVSWHDTICEFVFWKCYWKNRGTMQEIRSSIVLLPTPMWHDGLATWHGASGSGHYLRLHSSSMQSEYSKMEMYPYQIRIRYRYFTDTRGYVPTEYRN</sequence>
<dbReference type="HOGENOM" id="CLU_2349921_0_0_1"/>
<organism evidence="1 3">
    <name type="scientific">Medicago truncatula</name>
    <name type="common">Barrel medic</name>
    <name type="synonym">Medicago tribuloides</name>
    <dbReference type="NCBI Taxonomy" id="3880"/>
    <lineage>
        <taxon>Eukaryota</taxon>
        <taxon>Viridiplantae</taxon>
        <taxon>Streptophyta</taxon>
        <taxon>Embryophyta</taxon>
        <taxon>Tracheophyta</taxon>
        <taxon>Spermatophyta</taxon>
        <taxon>Magnoliopsida</taxon>
        <taxon>eudicotyledons</taxon>
        <taxon>Gunneridae</taxon>
        <taxon>Pentapetalae</taxon>
        <taxon>rosids</taxon>
        <taxon>fabids</taxon>
        <taxon>Fabales</taxon>
        <taxon>Fabaceae</taxon>
        <taxon>Papilionoideae</taxon>
        <taxon>50 kb inversion clade</taxon>
        <taxon>NPAAA clade</taxon>
        <taxon>Hologalegina</taxon>
        <taxon>IRL clade</taxon>
        <taxon>Trifolieae</taxon>
        <taxon>Medicago</taxon>
    </lineage>
</organism>
<proteinExistence type="predicted"/>
<protein>
    <submittedName>
        <fullName evidence="1 2">Uncharacterized protein</fullName>
    </submittedName>
</protein>
<name>G7IQP6_MEDTR</name>
<reference evidence="2" key="3">
    <citation type="submission" date="2015-04" db="UniProtKB">
        <authorList>
            <consortium name="EnsemblPlants"/>
        </authorList>
    </citation>
    <scope>IDENTIFICATION</scope>
    <source>
        <strain evidence="2">cv. Jemalong A17</strain>
    </source>
</reference>
<reference evidence="1 3" key="2">
    <citation type="journal article" date="2014" name="BMC Genomics">
        <title>An improved genome release (version Mt4.0) for the model legume Medicago truncatula.</title>
        <authorList>
            <person name="Tang H."/>
            <person name="Krishnakumar V."/>
            <person name="Bidwell S."/>
            <person name="Rosen B."/>
            <person name="Chan A."/>
            <person name="Zhou S."/>
            <person name="Gentzbittel L."/>
            <person name="Childs K.L."/>
            <person name="Yandell M."/>
            <person name="Gundlach H."/>
            <person name="Mayer K.F."/>
            <person name="Schwartz D.C."/>
            <person name="Town C.D."/>
        </authorList>
    </citation>
    <scope>GENOME REANNOTATION</scope>
    <source>
        <strain evidence="2 3">cv. Jemalong A17</strain>
    </source>
</reference>
<dbReference type="EnsemblPlants" id="AES66092">
    <property type="protein sequence ID" value="AES66092"/>
    <property type="gene ID" value="MTR_2g062420"/>
</dbReference>
<evidence type="ECO:0000313" key="1">
    <source>
        <dbReference type="EMBL" id="AES66092.1"/>
    </source>
</evidence>
<dbReference type="Proteomes" id="UP000002051">
    <property type="component" value="Chromosome 2"/>
</dbReference>
<reference evidence="1 3" key="1">
    <citation type="journal article" date="2011" name="Nature">
        <title>The Medicago genome provides insight into the evolution of rhizobial symbioses.</title>
        <authorList>
            <person name="Young N.D."/>
            <person name="Debelle F."/>
            <person name="Oldroyd G.E."/>
            <person name="Geurts R."/>
            <person name="Cannon S.B."/>
            <person name="Udvardi M.K."/>
            <person name="Benedito V.A."/>
            <person name="Mayer K.F."/>
            <person name="Gouzy J."/>
            <person name="Schoof H."/>
            <person name="Van de Peer Y."/>
            <person name="Proost S."/>
            <person name="Cook D.R."/>
            <person name="Meyers B.C."/>
            <person name="Spannagl M."/>
            <person name="Cheung F."/>
            <person name="De Mita S."/>
            <person name="Krishnakumar V."/>
            <person name="Gundlach H."/>
            <person name="Zhou S."/>
            <person name="Mudge J."/>
            <person name="Bharti A.K."/>
            <person name="Murray J.D."/>
            <person name="Naoumkina M.A."/>
            <person name="Rosen B."/>
            <person name="Silverstein K.A."/>
            <person name="Tang H."/>
            <person name="Rombauts S."/>
            <person name="Zhao P.X."/>
            <person name="Zhou P."/>
            <person name="Barbe V."/>
            <person name="Bardou P."/>
            <person name="Bechner M."/>
            <person name="Bellec A."/>
            <person name="Berger A."/>
            <person name="Berges H."/>
            <person name="Bidwell S."/>
            <person name="Bisseling T."/>
            <person name="Choisne N."/>
            <person name="Couloux A."/>
            <person name="Denny R."/>
            <person name="Deshpande S."/>
            <person name="Dai X."/>
            <person name="Doyle J.J."/>
            <person name="Dudez A.M."/>
            <person name="Farmer A.D."/>
            <person name="Fouteau S."/>
            <person name="Franken C."/>
            <person name="Gibelin C."/>
            <person name="Gish J."/>
            <person name="Goldstein S."/>
            <person name="Gonzalez A.J."/>
            <person name="Green P.J."/>
            <person name="Hallab A."/>
            <person name="Hartog M."/>
            <person name="Hua A."/>
            <person name="Humphray S.J."/>
            <person name="Jeong D.H."/>
            <person name="Jing Y."/>
            <person name="Jocker A."/>
            <person name="Kenton S.M."/>
            <person name="Kim D.J."/>
            <person name="Klee K."/>
            <person name="Lai H."/>
            <person name="Lang C."/>
            <person name="Lin S."/>
            <person name="Macmil S.L."/>
            <person name="Magdelenat G."/>
            <person name="Matthews L."/>
            <person name="McCorrison J."/>
            <person name="Monaghan E.L."/>
            <person name="Mun J.H."/>
            <person name="Najar F.Z."/>
            <person name="Nicholson C."/>
            <person name="Noirot C."/>
            <person name="O'Bleness M."/>
            <person name="Paule C.R."/>
            <person name="Poulain J."/>
            <person name="Prion F."/>
            <person name="Qin B."/>
            <person name="Qu C."/>
            <person name="Retzel E.F."/>
            <person name="Riddle C."/>
            <person name="Sallet E."/>
            <person name="Samain S."/>
            <person name="Samson N."/>
            <person name="Sanders I."/>
            <person name="Saurat O."/>
            <person name="Scarpelli C."/>
            <person name="Schiex T."/>
            <person name="Segurens B."/>
            <person name="Severin A.J."/>
            <person name="Sherrier D.J."/>
            <person name="Shi R."/>
            <person name="Sims S."/>
            <person name="Singer S.R."/>
            <person name="Sinharoy S."/>
            <person name="Sterck L."/>
            <person name="Viollet A."/>
            <person name="Wang B.B."/>
            <person name="Wang K."/>
            <person name="Wang M."/>
            <person name="Wang X."/>
            <person name="Warfsmann J."/>
            <person name="Weissenbach J."/>
            <person name="White D.D."/>
            <person name="White J.D."/>
            <person name="Wiley G.B."/>
            <person name="Wincker P."/>
            <person name="Xing Y."/>
            <person name="Yang L."/>
            <person name="Yao Z."/>
            <person name="Ying F."/>
            <person name="Zhai J."/>
            <person name="Zhou L."/>
            <person name="Zuber A."/>
            <person name="Denarie J."/>
            <person name="Dixon R.A."/>
            <person name="May G.D."/>
            <person name="Schwartz D.C."/>
            <person name="Rogers J."/>
            <person name="Quetier F."/>
            <person name="Town C.D."/>
            <person name="Roe B.A."/>
        </authorList>
    </citation>
    <scope>NUCLEOTIDE SEQUENCE [LARGE SCALE GENOMIC DNA]</scope>
    <source>
        <strain evidence="1">A17</strain>
        <strain evidence="2 3">cv. Jemalong A17</strain>
    </source>
</reference>
<evidence type="ECO:0000313" key="3">
    <source>
        <dbReference type="Proteomes" id="UP000002051"/>
    </source>
</evidence>
<dbReference type="PaxDb" id="3880-AES66092"/>
<gene>
    <name evidence="1" type="ordered locus">MTR_2g062420</name>
</gene>
<evidence type="ECO:0000313" key="2">
    <source>
        <dbReference type="EnsemblPlants" id="AES66092"/>
    </source>
</evidence>
<dbReference type="EMBL" id="CM001218">
    <property type="protein sequence ID" value="AES66092.1"/>
    <property type="molecule type" value="Genomic_DNA"/>
</dbReference>
<dbReference type="AlphaFoldDB" id="G7IQP6"/>